<proteinExistence type="predicted"/>
<dbReference type="AlphaFoldDB" id="A0A368YZS3"/>
<dbReference type="EMBL" id="QPJM01000005">
    <property type="protein sequence ID" value="RCW83684.1"/>
    <property type="molecule type" value="Genomic_DNA"/>
</dbReference>
<accession>A0A368YZS3</accession>
<dbReference type="GO" id="GO:0051301">
    <property type="term" value="P:cell division"/>
    <property type="evidence" value="ECO:0007669"/>
    <property type="project" value="UniProtKB-KW"/>
</dbReference>
<evidence type="ECO:0000313" key="1">
    <source>
        <dbReference type="EMBL" id="RCW83684.1"/>
    </source>
</evidence>
<evidence type="ECO:0000313" key="2">
    <source>
        <dbReference type="Proteomes" id="UP000253324"/>
    </source>
</evidence>
<keyword evidence="1" id="KW-0131">Cell cycle</keyword>
<keyword evidence="2" id="KW-1185">Reference proteome</keyword>
<gene>
    <name evidence="1" type="ORF">C7476_105178</name>
</gene>
<organism evidence="1 2">
    <name type="scientific">Phyllobacterium bourgognense</name>
    <dbReference type="NCBI Taxonomy" id="314236"/>
    <lineage>
        <taxon>Bacteria</taxon>
        <taxon>Pseudomonadati</taxon>
        <taxon>Pseudomonadota</taxon>
        <taxon>Alphaproteobacteria</taxon>
        <taxon>Hyphomicrobiales</taxon>
        <taxon>Phyllobacteriaceae</taxon>
        <taxon>Phyllobacterium</taxon>
    </lineage>
</organism>
<dbReference type="Pfam" id="PF04977">
    <property type="entry name" value="DivIC"/>
    <property type="match status" value="1"/>
</dbReference>
<dbReference type="InterPro" id="IPR007060">
    <property type="entry name" value="FtsL/DivIC"/>
</dbReference>
<protein>
    <submittedName>
        <fullName evidence="1">Cell division protein FtsB</fullName>
    </submittedName>
</protein>
<name>A0A368YZS3_9HYPH</name>
<comment type="caution">
    <text evidence="1">The sequence shown here is derived from an EMBL/GenBank/DDBJ whole genome shotgun (WGS) entry which is preliminary data.</text>
</comment>
<keyword evidence="1" id="KW-0132">Cell division</keyword>
<dbReference type="Proteomes" id="UP000253324">
    <property type="component" value="Unassembled WGS sequence"/>
</dbReference>
<reference evidence="1 2" key="1">
    <citation type="submission" date="2018-07" db="EMBL/GenBank/DDBJ databases">
        <title>Genomic Encyclopedia of Type Strains, Phase III (KMG-III): the genomes of soil and plant-associated and newly described type strains.</title>
        <authorList>
            <person name="Whitman W."/>
        </authorList>
    </citation>
    <scope>NUCLEOTIDE SEQUENCE [LARGE SCALE GENOMIC DNA]</scope>
    <source>
        <strain evidence="1 2">31-25a</strain>
    </source>
</reference>
<sequence>MQMWTKQRKKTKRGRLIVPLLSTLFFAYFGFHAYHGEYGLYSTIKLQEQTQLLQAQLDAVKATRSELERQVQLMHDGTIEKDMLDEQARKGLNVSRPDEVTIMRGSGDLAIN</sequence>